<feature type="binding site" evidence="8">
    <location>
        <position position="322"/>
    </location>
    <ligand>
        <name>substrate</name>
    </ligand>
</feature>
<dbReference type="AlphaFoldDB" id="A0A2H0K7D8"/>
<evidence type="ECO:0000256" key="2">
    <source>
        <dbReference type="ARBA" id="ARBA00022679"/>
    </source>
</evidence>
<feature type="domain" description="Gcp-like" evidence="9">
    <location>
        <begin position="111"/>
        <end position="357"/>
    </location>
</feature>
<gene>
    <name evidence="8" type="primary">tsaD</name>
    <name evidence="10" type="ORF">COV95_00140</name>
</gene>
<evidence type="ECO:0000259" key="9">
    <source>
        <dbReference type="Pfam" id="PF00814"/>
    </source>
</evidence>
<comment type="similarity">
    <text evidence="8">Belongs to the KAE1 / TsaD family.</text>
</comment>
<dbReference type="NCBIfam" id="TIGR00329">
    <property type="entry name" value="gcp_kae1"/>
    <property type="match status" value="1"/>
</dbReference>
<proteinExistence type="inferred from homology"/>
<dbReference type="HAMAP" id="MF_01445">
    <property type="entry name" value="TsaD"/>
    <property type="match status" value="1"/>
</dbReference>
<comment type="subcellular location">
    <subcellularLocation>
        <location evidence="8">Cytoplasm</location>
    </subcellularLocation>
</comment>
<feature type="domain" description="Gcp-like" evidence="9">
    <location>
        <begin position="30"/>
        <end position="83"/>
    </location>
</feature>
<protein>
    <recommendedName>
        <fullName evidence="8">tRNA N6-adenosine threonylcarbamoyltransferase</fullName>
        <ecNumber evidence="8">2.3.1.234</ecNumber>
    </recommendedName>
    <alternativeName>
        <fullName evidence="8">N6-L-threonylcarbamoyladenine synthase</fullName>
        <shortName evidence="8">t(6)A synthase</shortName>
    </alternativeName>
    <alternativeName>
        <fullName evidence="8">t(6)A37 threonylcarbamoyladenosine biosynthesis protein TsaD</fullName>
    </alternativeName>
    <alternativeName>
        <fullName evidence="8">tRNA threonylcarbamoyladenosine biosynthesis protein TsaD</fullName>
    </alternativeName>
</protein>
<dbReference type="PRINTS" id="PR00789">
    <property type="entry name" value="OSIALOPTASE"/>
</dbReference>
<organism evidence="10 11">
    <name type="scientific">Candidatus Zambryskibacteria bacterium CG11_big_fil_rev_8_21_14_0_20_40_24</name>
    <dbReference type="NCBI Taxonomy" id="1975116"/>
    <lineage>
        <taxon>Bacteria</taxon>
        <taxon>Candidatus Zambryskiibacteriota</taxon>
    </lineage>
</organism>
<dbReference type="GO" id="GO:0005737">
    <property type="term" value="C:cytoplasm"/>
    <property type="evidence" value="ECO:0007669"/>
    <property type="project" value="UniProtKB-SubCell"/>
</dbReference>
<dbReference type="SUPFAM" id="SSF53067">
    <property type="entry name" value="Actin-like ATPase domain"/>
    <property type="match status" value="3"/>
</dbReference>
<keyword evidence="3 8" id="KW-0819">tRNA processing</keyword>
<keyword evidence="6 8" id="KW-0012">Acyltransferase</keyword>
<feature type="binding site" evidence="8">
    <location>
        <position position="225"/>
    </location>
    <ligand>
        <name>substrate</name>
    </ligand>
</feature>
<dbReference type="InterPro" id="IPR000905">
    <property type="entry name" value="Gcp-like_dom"/>
</dbReference>
<evidence type="ECO:0000256" key="8">
    <source>
        <dbReference type="HAMAP-Rule" id="MF_01445"/>
    </source>
</evidence>
<dbReference type="FunFam" id="3.30.420.40:FF:000040">
    <property type="entry name" value="tRNA N6-adenosine threonylcarbamoyltransferase"/>
    <property type="match status" value="1"/>
</dbReference>
<evidence type="ECO:0000256" key="1">
    <source>
        <dbReference type="ARBA" id="ARBA00022490"/>
    </source>
</evidence>
<comment type="caution">
    <text evidence="10">The sequence shown here is derived from an EMBL/GenBank/DDBJ whole genome shotgun (WGS) entry which is preliminary data.</text>
</comment>
<reference evidence="10 11" key="1">
    <citation type="submission" date="2017-09" db="EMBL/GenBank/DDBJ databases">
        <title>Depth-based differentiation of microbial function through sediment-hosted aquifers and enrichment of novel symbionts in the deep terrestrial subsurface.</title>
        <authorList>
            <person name="Probst A.J."/>
            <person name="Ladd B."/>
            <person name="Jarett J.K."/>
            <person name="Geller-Mcgrath D.E."/>
            <person name="Sieber C.M."/>
            <person name="Emerson J.B."/>
            <person name="Anantharaman K."/>
            <person name="Thomas B.C."/>
            <person name="Malmstrom R."/>
            <person name="Stieglmeier M."/>
            <person name="Klingl A."/>
            <person name="Woyke T."/>
            <person name="Ryan C.M."/>
            <person name="Banfield J.F."/>
        </authorList>
    </citation>
    <scope>NUCLEOTIDE SEQUENCE [LARGE SCALE GENOMIC DNA]</scope>
    <source>
        <strain evidence="10">CG11_big_fil_rev_8_21_14_0_20_40_24</strain>
    </source>
</reference>
<feature type="binding site" evidence="8">
    <location>
        <begin position="179"/>
        <end position="183"/>
    </location>
    <ligand>
        <name>substrate</name>
    </ligand>
</feature>
<evidence type="ECO:0000256" key="5">
    <source>
        <dbReference type="ARBA" id="ARBA00023004"/>
    </source>
</evidence>
<evidence type="ECO:0000256" key="6">
    <source>
        <dbReference type="ARBA" id="ARBA00023315"/>
    </source>
</evidence>
<evidence type="ECO:0000256" key="7">
    <source>
        <dbReference type="ARBA" id="ARBA00048117"/>
    </source>
</evidence>
<dbReference type="Pfam" id="PF00814">
    <property type="entry name" value="TsaD"/>
    <property type="match status" value="2"/>
</dbReference>
<dbReference type="PANTHER" id="PTHR11735">
    <property type="entry name" value="TRNA N6-ADENOSINE THREONYLCARBAMOYLTRANSFERASE"/>
    <property type="match status" value="1"/>
</dbReference>
<dbReference type="EMBL" id="PCVC01000005">
    <property type="protein sequence ID" value="PIQ67172.1"/>
    <property type="molecule type" value="Genomic_DNA"/>
</dbReference>
<dbReference type="EC" id="2.3.1.234" evidence="8"/>
<accession>A0A2H0K7D8</accession>
<dbReference type="InterPro" id="IPR022450">
    <property type="entry name" value="TsaD"/>
</dbReference>
<keyword evidence="1 8" id="KW-0963">Cytoplasm</keyword>
<name>A0A2H0K7D8_9BACT</name>
<evidence type="ECO:0000256" key="3">
    <source>
        <dbReference type="ARBA" id="ARBA00022694"/>
    </source>
</evidence>
<feature type="binding site" evidence="8">
    <location>
        <position position="155"/>
    </location>
    <ligand>
        <name>Fe cation</name>
        <dbReference type="ChEBI" id="CHEBI:24875"/>
    </ligand>
</feature>
<dbReference type="InterPro" id="IPR017861">
    <property type="entry name" value="KAE1/TsaD"/>
</dbReference>
<keyword evidence="5 8" id="KW-0408">Iron</keyword>
<comment type="catalytic activity">
    <reaction evidence="7 8">
        <text>L-threonylcarbamoyladenylate + adenosine(37) in tRNA = N(6)-L-threonylcarbamoyladenosine(37) in tRNA + AMP + H(+)</text>
        <dbReference type="Rhea" id="RHEA:37059"/>
        <dbReference type="Rhea" id="RHEA-COMP:10162"/>
        <dbReference type="Rhea" id="RHEA-COMP:10163"/>
        <dbReference type="ChEBI" id="CHEBI:15378"/>
        <dbReference type="ChEBI" id="CHEBI:73682"/>
        <dbReference type="ChEBI" id="CHEBI:74411"/>
        <dbReference type="ChEBI" id="CHEBI:74418"/>
        <dbReference type="ChEBI" id="CHEBI:456215"/>
        <dbReference type="EC" id="2.3.1.234"/>
    </reaction>
</comment>
<sequence length="384" mass="42518">MVILSIETSCDETAVSIVEAKGSQKKPSFKLLGNALFSQAKLHAKYGGVYPNLAKREHIKNIPLLFKVALQEAGLYKKRTSKISKNSEVGVRKILVREPELADFLIKFGKSVKKAKIDLIAVTNGPGLEPALWVGVNFARALGVLWNVSVTPINHMEGHFVSVLFNGPKFFRFPALALLISGGHTELVLSKKILQYKIIGETRDDAVGEAYDKVARMLSLPYPGGPHIAKLAEKIRKTKKVSKYSLPRPMLNTANYDFSFSGLKTAVLYTLKKEKNTTKRVKEEIAFEFENAVTETLIKKTKKAIEEFKPKSLVVSGGVISNVHLRKSFEKLANSYPEISLFIPEKNLSTDNSVMIAVAGFIRSKSNKIRKNNNIRASGTLSLS</sequence>
<dbReference type="GO" id="GO:0061711">
    <property type="term" value="F:tRNA N(6)-L-threonylcarbamoyladenine synthase activity"/>
    <property type="evidence" value="ECO:0007669"/>
    <property type="project" value="UniProtKB-EC"/>
</dbReference>
<comment type="function">
    <text evidence="8">Required for the formation of a threonylcarbamoyl group on adenosine at position 37 (t(6)A37) in tRNAs that read codons beginning with adenine. Is involved in the transfer of the threonylcarbamoyl moiety of threonylcarbamoyl-AMP (TC-AMP) to the N6 group of A37, together with TsaE and TsaB. TsaD likely plays a direct catalytic role in this reaction.</text>
</comment>
<comment type="cofactor">
    <cofactor evidence="8">
        <name>Fe(2+)</name>
        <dbReference type="ChEBI" id="CHEBI:29033"/>
    </cofactor>
    <text evidence="8">Binds 1 Fe(2+) ion per subunit.</text>
</comment>
<keyword evidence="2 8" id="KW-0808">Transferase</keyword>
<dbReference type="GO" id="GO:0002949">
    <property type="term" value="P:tRNA threonylcarbamoyladenosine modification"/>
    <property type="evidence" value="ECO:0007669"/>
    <property type="project" value="UniProtKB-UniRule"/>
</dbReference>
<feature type="binding site" evidence="8">
    <location>
        <position position="351"/>
    </location>
    <ligand>
        <name>Fe cation</name>
        <dbReference type="ChEBI" id="CHEBI:24875"/>
    </ligand>
</feature>
<feature type="binding site" evidence="8">
    <location>
        <position position="159"/>
    </location>
    <ligand>
        <name>Fe cation</name>
        <dbReference type="ChEBI" id="CHEBI:24875"/>
    </ligand>
</feature>
<dbReference type="PANTHER" id="PTHR11735:SF6">
    <property type="entry name" value="TRNA N6-ADENOSINE THREONYLCARBAMOYLTRANSFERASE, MITOCHONDRIAL"/>
    <property type="match status" value="1"/>
</dbReference>
<evidence type="ECO:0000313" key="10">
    <source>
        <dbReference type="EMBL" id="PIQ67172.1"/>
    </source>
</evidence>
<evidence type="ECO:0000313" key="11">
    <source>
        <dbReference type="Proteomes" id="UP000229834"/>
    </source>
</evidence>
<dbReference type="InterPro" id="IPR043129">
    <property type="entry name" value="ATPase_NBD"/>
</dbReference>
<feature type="binding site" evidence="8">
    <location>
        <position position="212"/>
    </location>
    <ligand>
        <name>substrate</name>
    </ligand>
</feature>
<keyword evidence="4 8" id="KW-0479">Metal-binding</keyword>
<comment type="caution">
    <text evidence="8">Lacks conserved residue(s) required for the propagation of feature annotation.</text>
</comment>
<dbReference type="Gene3D" id="3.30.420.40">
    <property type="match status" value="3"/>
</dbReference>
<evidence type="ECO:0000256" key="4">
    <source>
        <dbReference type="ARBA" id="ARBA00022723"/>
    </source>
</evidence>
<dbReference type="Proteomes" id="UP000229834">
    <property type="component" value="Unassembled WGS sequence"/>
</dbReference>
<dbReference type="GO" id="GO:0005506">
    <property type="term" value="F:iron ion binding"/>
    <property type="evidence" value="ECO:0007669"/>
    <property type="project" value="UniProtKB-UniRule"/>
</dbReference>